<comment type="caution">
    <text evidence="3">The sequence shown here is derived from an EMBL/GenBank/DDBJ whole genome shotgun (WGS) entry which is preliminary data.</text>
</comment>
<organism evidence="3 4">
    <name type="scientific">Candidatus Ornithospirochaeta stercoravium</name>
    <dbReference type="NCBI Taxonomy" id="2840897"/>
    <lineage>
        <taxon>Bacteria</taxon>
        <taxon>Pseudomonadati</taxon>
        <taxon>Spirochaetota</taxon>
        <taxon>Spirochaetia</taxon>
        <taxon>Spirochaetales</taxon>
        <taxon>Spirochaetaceae</taxon>
        <taxon>Spirochaetaceae incertae sedis</taxon>
        <taxon>Candidatus Ornithospirochaeta</taxon>
    </lineage>
</organism>
<evidence type="ECO:0000313" key="3">
    <source>
        <dbReference type="EMBL" id="MBO8468219.1"/>
    </source>
</evidence>
<dbReference type="PROSITE" id="PS51167">
    <property type="entry name" value="CHORISMATE_MUT_1"/>
    <property type="match status" value="1"/>
</dbReference>
<dbReference type="GO" id="GO:0008652">
    <property type="term" value="P:amino acid biosynthetic process"/>
    <property type="evidence" value="ECO:0007669"/>
    <property type="project" value="UniProtKB-UniRule"/>
</dbReference>
<dbReference type="PANTHER" id="PTHR21164:SF0">
    <property type="entry name" value="CHORISMATE MUTASE AROH"/>
    <property type="match status" value="1"/>
</dbReference>
<protein>
    <recommendedName>
        <fullName evidence="1 2">chorismate mutase</fullName>
        <ecNumber evidence="1 2">5.4.99.5</ecNumber>
    </recommendedName>
</protein>
<gene>
    <name evidence="3" type="primary">aroH</name>
    <name evidence="3" type="ORF">IAA72_00355</name>
</gene>
<sequence>MEENVYAIRGATTVEHDSPAEIDEAVRELMEAIYSENGITDSDAAFILFSQTRDIRTRNAAAACRRSGYGALTPLFCVQEADIAGGLPLAIRVMILVNHKREREARMVYLRGASSLRPEYTKKEKQDD</sequence>
<dbReference type="Proteomes" id="UP000810292">
    <property type="component" value="Unassembled WGS sequence"/>
</dbReference>
<dbReference type="InterPro" id="IPR035959">
    <property type="entry name" value="RutC-like_sf"/>
</dbReference>
<dbReference type="NCBIfam" id="TIGR01796">
    <property type="entry name" value="CM_mono_aroH"/>
    <property type="match status" value="1"/>
</dbReference>
<dbReference type="InterPro" id="IPR008243">
    <property type="entry name" value="Chorismate_mutase_AroH"/>
</dbReference>
<evidence type="ECO:0000313" key="4">
    <source>
        <dbReference type="Proteomes" id="UP000810292"/>
    </source>
</evidence>
<accession>A0A9D9IAG8</accession>
<keyword evidence="2 3" id="KW-0413">Isomerase</keyword>
<evidence type="ECO:0000256" key="1">
    <source>
        <dbReference type="NCBIfam" id="TIGR01796"/>
    </source>
</evidence>
<dbReference type="AlphaFoldDB" id="A0A9D9IAG8"/>
<dbReference type="GO" id="GO:0004106">
    <property type="term" value="F:chorismate mutase activity"/>
    <property type="evidence" value="ECO:0007669"/>
    <property type="project" value="UniProtKB-UniRule"/>
</dbReference>
<dbReference type="Gene3D" id="3.30.1330.40">
    <property type="entry name" value="RutC-like"/>
    <property type="match status" value="1"/>
</dbReference>
<reference evidence="3" key="2">
    <citation type="journal article" date="2021" name="PeerJ">
        <title>Extensive microbial diversity within the chicken gut microbiome revealed by metagenomics and culture.</title>
        <authorList>
            <person name="Gilroy R."/>
            <person name="Ravi A."/>
            <person name="Getino M."/>
            <person name="Pursley I."/>
            <person name="Horton D.L."/>
            <person name="Alikhan N.F."/>
            <person name="Baker D."/>
            <person name="Gharbi K."/>
            <person name="Hall N."/>
            <person name="Watson M."/>
            <person name="Adriaenssens E.M."/>
            <person name="Foster-Nyarko E."/>
            <person name="Jarju S."/>
            <person name="Secka A."/>
            <person name="Antonio M."/>
            <person name="Oren A."/>
            <person name="Chaudhuri R.R."/>
            <person name="La Ragione R."/>
            <person name="Hildebrand F."/>
            <person name="Pallen M.J."/>
        </authorList>
    </citation>
    <scope>NUCLEOTIDE SEQUENCE</scope>
    <source>
        <strain evidence="3">14700</strain>
    </source>
</reference>
<proteinExistence type="predicted"/>
<dbReference type="Pfam" id="PF07736">
    <property type="entry name" value="CM_1"/>
    <property type="match status" value="1"/>
</dbReference>
<dbReference type="SUPFAM" id="SSF55298">
    <property type="entry name" value="YjgF-like"/>
    <property type="match status" value="1"/>
</dbReference>
<reference evidence="3" key="1">
    <citation type="submission" date="2020-10" db="EMBL/GenBank/DDBJ databases">
        <authorList>
            <person name="Gilroy R."/>
        </authorList>
    </citation>
    <scope>NUCLEOTIDE SEQUENCE</scope>
    <source>
        <strain evidence="3">14700</strain>
    </source>
</reference>
<comment type="catalytic activity">
    <reaction evidence="2">
        <text>chorismate = prephenate</text>
        <dbReference type="Rhea" id="RHEA:13897"/>
        <dbReference type="ChEBI" id="CHEBI:29748"/>
        <dbReference type="ChEBI" id="CHEBI:29934"/>
        <dbReference type="EC" id="5.4.99.5"/>
    </reaction>
</comment>
<evidence type="ECO:0000256" key="2">
    <source>
        <dbReference type="PROSITE-ProRule" id="PRU00514"/>
    </source>
</evidence>
<name>A0A9D9IAG8_9SPIO</name>
<dbReference type="GO" id="GO:0009073">
    <property type="term" value="P:aromatic amino acid family biosynthetic process"/>
    <property type="evidence" value="ECO:0007669"/>
    <property type="project" value="UniProtKB-UniRule"/>
</dbReference>
<dbReference type="EC" id="5.4.99.5" evidence="1 2"/>
<dbReference type="EMBL" id="JADIMF010000004">
    <property type="protein sequence ID" value="MBO8468219.1"/>
    <property type="molecule type" value="Genomic_DNA"/>
</dbReference>
<dbReference type="PANTHER" id="PTHR21164">
    <property type="entry name" value="CHORISMATE MUTASE"/>
    <property type="match status" value="1"/>
</dbReference>
<keyword evidence="2" id="KW-0028">Amino-acid biosynthesis</keyword>
<keyword evidence="2" id="KW-0057">Aromatic amino acid biosynthesis</keyword>
<dbReference type="GO" id="GO:0046417">
    <property type="term" value="P:chorismate metabolic process"/>
    <property type="evidence" value="ECO:0007669"/>
    <property type="project" value="TreeGrafter"/>
</dbReference>